<dbReference type="InterPro" id="IPR010661">
    <property type="entry name" value="RVT_thumb"/>
</dbReference>
<name>A0A850X561_PIACA</name>
<dbReference type="AlphaFoldDB" id="A0A850X561"/>
<evidence type="ECO:0000313" key="8">
    <source>
        <dbReference type="EMBL" id="NWH74063.1"/>
    </source>
</evidence>
<feature type="non-terminal residue" evidence="8">
    <location>
        <position position="1"/>
    </location>
</feature>
<dbReference type="GO" id="GO:0035613">
    <property type="term" value="F:RNA stem-loop binding"/>
    <property type="evidence" value="ECO:0007669"/>
    <property type="project" value="TreeGrafter"/>
</dbReference>
<proteinExistence type="predicted"/>
<evidence type="ECO:0000256" key="5">
    <source>
        <dbReference type="ARBA" id="ARBA00022801"/>
    </source>
</evidence>
<sequence>YQYLGLTISNSVVCPQKLHLRTDIRTLHDVQKLIGDLQWIRPYCGITNDDLSPLLQLLKEGGGADA</sequence>
<dbReference type="GO" id="GO:0016787">
    <property type="term" value="F:hydrolase activity"/>
    <property type="evidence" value="ECO:0007669"/>
    <property type="project" value="UniProtKB-KW"/>
</dbReference>
<evidence type="ECO:0000313" key="9">
    <source>
        <dbReference type="Proteomes" id="UP000653271"/>
    </source>
</evidence>
<dbReference type="InterPro" id="IPR043502">
    <property type="entry name" value="DNA/RNA_pol_sf"/>
</dbReference>
<accession>A0A850X561</accession>
<dbReference type="PANTHER" id="PTHR41694:SF3">
    <property type="entry name" value="RNA-DIRECTED DNA POLYMERASE-RELATED"/>
    <property type="match status" value="1"/>
</dbReference>
<evidence type="ECO:0000256" key="4">
    <source>
        <dbReference type="ARBA" id="ARBA00022759"/>
    </source>
</evidence>
<keyword evidence="2" id="KW-0548">Nucleotidyltransferase</keyword>
<keyword evidence="9" id="KW-1185">Reference proteome</keyword>
<feature type="domain" description="Reverse transcriptase thumb" evidence="7">
    <location>
        <begin position="15"/>
        <end position="60"/>
    </location>
</feature>
<dbReference type="OrthoDB" id="9319918at2759"/>
<feature type="non-terminal residue" evidence="8">
    <location>
        <position position="66"/>
    </location>
</feature>
<dbReference type="Proteomes" id="UP000653271">
    <property type="component" value="Unassembled WGS sequence"/>
</dbReference>
<evidence type="ECO:0000256" key="2">
    <source>
        <dbReference type="ARBA" id="ARBA00022695"/>
    </source>
</evidence>
<keyword evidence="1" id="KW-0808">Transferase</keyword>
<reference evidence="8" key="1">
    <citation type="submission" date="2019-09" db="EMBL/GenBank/DDBJ databases">
        <title>Bird 10,000 Genomes (B10K) Project - Family phase.</title>
        <authorList>
            <person name="Zhang G."/>
        </authorList>
    </citation>
    <scope>NUCLEOTIDE SEQUENCE</scope>
    <source>
        <strain evidence="8">B10K-DU-008-47</strain>
        <tissue evidence="8">Mixed tissue sample</tissue>
    </source>
</reference>
<organism evidence="8 9">
    <name type="scientific">Piaya cayana</name>
    <name type="common">Common squirrel cuckoo</name>
    <dbReference type="NCBI Taxonomy" id="33601"/>
    <lineage>
        <taxon>Eukaryota</taxon>
        <taxon>Metazoa</taxon>
        <taxon>Chordata</taxon>
        <taxon>Craniata</taxon>
        <taxon>Vertebrata</taxon>
        <taxon>Euteleostomi</taxon>
        <taxon>Archelosauria</taxon>
        <taxon>Archosauria</taxon>
        <taxon>Dinosauria</taxon>
        <taxon>Saurischia</taxon>
        <taxon>Theropoda</taxon>
        <taxon>Coelurosauria</taxon>
        <taxon>Aves</taxon>
        <taxon>Neognathae</taxon>
        <taxon>Neoaves</taxon>
        <taxon>Otidimorphae</taxon>
        <taxon>Cuculiformes</taxon>
        <taxon>Coccyzidae</taxon>
        <taxon>Piaya</taxon>
    </lineage>
</organism>
<evidence type="ECO:0000256" key="6">
    <source>
        <dbReference type="ARBA" id="ARBA00022918"/>
    </source>
</evidence>
<dbReference type="GO" id="GO:0003964">
    <property type="term" value="F:RNA-directed DNA polymerase activity"/>
    <property type="evidence" value="ECO:0007669"/>
    <property type="project" value="UniProtKB-KW"/>
</dbReference>
<dbReference type="EMBL" id="WAAB01009605">
    <property type="protein sequence ID" value="NWH74063.1"/>
    <property type="molecule type" value="Genomic_DNA"/>
</dbReference>
<protein>
    <submittedName>
        <fullName evidence="8">POK6 protein</fullName>
    </submittedName>
</protein>
<dbReference type="SUPFAM" id="SSF56672">
    <property type="entry name" value="DNA/RNA polymerases"/>
    <property type="match status" value="1"/>
</dbReference>
<dbReference type="Gene3D" id="3.30.70.270">
    <property type="match status" value="1"/>
</dbReference>
<evidence type="ECO:0000256" key="1">
    <source>
        <dbReference type="ARBA" id="ARBA00022679"/>
    </source>
</evidence>
<evidence type="ECO:0000259" key="7">
    <source>
        <dbReference type="Pfam" id="PF06817"/>
    </source>
</evidence>
<dbReference type="PANTHER" id="PTHR41694">
    <property type="entry name" value="ENDOGENOUS RETROVIRUS GROUP K MEMBER POL PROTEIN"/>
    <property type="match status" value="1"/>
</dbReference>
<keyword evidence="3" id="KW-0540">Nuclease</keyword>
<keyword evidence="5" id="KW-0378">Hydrolase</keyword>
<dbReference type="Pfam" id="PF06817">
    <property type="entry name" value="RVT_thumb"/>
    <property type="match status" value="1"/>
</dbReference>
<comment type="caution">
    <text evidence="8">The sequence shown here is derived from an EMBL/GenBank/DDBJ whole genome shotgun (WGS) entry which is preliminary data.</text>
</comment>
<gene>
    <name evidence="8" type="primary">Ervk6_1</name>
    <name evidence="8" type="ORF">PIACAY_R15120</name>
</gene>
<evidence type="ECO:0000256" key="3">
    <source>
        <dbReference type="ARBA" id="ARBA00022722"/>
    </source>
</evidence>
<keyword evidence="4" id="KW-0255">Endonuclease</keyword>
<keyword evidence="6" id="KW-0695">RNA-directed DNA polymerase</keyword>
<dbReference type="InterPro" id="IPR043128">
    <property type="entry name" value="Rev_trsase/Diguanyl_cyclase"/>
</dbReference>
<dbReference type="GO" id="GO:0004519">
    <property type="term" value="F:endonuclease activity"/>
    <property type="evidence" value="ECO:0007669"/>
    <property type="project" value="UniProtKB-KW"/>
</dbReference>